<dbReference type="EMBL" id="JANAKD010001983">
    <property type="protein sequence ID" value="KAJ3475321.1"/>
    <property type="molecule type" value="Genomic_DNA"/>
</dbReference>
<sequence>MSLNNSTLDHQLFASETYGQGCGWIGDRPNVKLSEGGQYRQQECLSRCNRTPGCNGTIYTAGNPNRCLFMDKDFVNTYNGQPKDNRYIHHDTDCLMYPQCGWVGDRENVQLTEGGRYNQSDCLIQCRKTTGCKGTLFLANDPQRCLFMDKDYGEAYGGQQGDNNQIHYDRGCDPEGKPLIPHLPQVKPGPPRPSDDDDDDLDEEDEERVTAKPPPDHTERHYPYHNPRCGDQWWPHWCWRNCGSPYGYLHLCWRDPKKTCNRDSDREYEKCSGACGGWYGTPW</sequence>
<proteinExistence type="predicted"/>
<dbReference type="Proteomes" id="UP001148737">
    <property type="component" value="Unassembled WGS sequence"/>
</dbReference>
<reference evidence="1" key="1">
    <citation type="submission" date="2022-07" db="EMBL/GenBank/DDBJ databases">
        <title>Genome Sequence of Lecanicillium saksenae.</title>
        <authorList>
            <person name="Buettner E."/>
        </authorList>
    </citation>
    <scope>NUCLEOTIDE SEQUENCE</scope>
    <source>
        <strain evidence="1">VT-O1</strain>
    </source>
</reference>
<protein>
    <submittedName>
        <fullName evidence="1">Uncharacterized protein</fullName>
    </submittedName>
</protein>
<keyword evidence="2" id="KW-1185">Reference proteome</keyword>
<accession>A0ACC1QIK4</accession>
<gene>
    <name evidence="1" type="ORF">NLG97_g9500</name>
</gene>
<evidence type="ECO:0000313" key="2">
    <source>
        <dbReference type="Proteomes" id="UP001148737"/>
    </source>
</evidence>
<evidence type="ECO:0000313" key="1">
    <source>
        <dbReference type="EMBL" id="KAJ3475321.1"/>
    </source>
</evidence>
<organism evidence="1 2">
    <name type="scientific">Lecanicillium saksenae</name>
    <dbReference type="NCBI Taxonomy" id="468837"/>
    <lineage>
        <taxon>Eukaryota</taxon>
        <taxon>Fungi</taxon>
        <taxon>Dikarya</taxon>
        <taxon>Ascomycota</taxon>
        <taxon>Pezizomycotina</taxon>
        <taxon>Sordariomycetes</taxon>
        <taxon>Hypocreomycetidae</taxon>
        <taxon>Hypocreales</taxon>
        <taxon>Cordycipitaceae</taxon>
        <taxon>Lecanicillium</taxon>
    </lineage>
</organism>
<name>A0ACC1QIK4_9HYPO</name>
<comment type="caution">
    <text evidence="1">The sequence shown here is derived from an EMBL/GenBank/DDBJ whole genome shotgun (WGS) entry which is preliminary data.</text>
</comment>